<reference evidence="12 13" key="1">
    <citation type="submission" date="2020-05" db="EMBL/GenBank/DDBJ databases">
        <title>Nakamurella sp. DB0629 isolated from air conditioner.</title>
        <authorList>
            <person name="Kim D.H."/>
            <person name="Kim D.-U."/>
        </authorList>
    </citation>
    <scope>NUCLEOTIDE SEQUENCE [LARGE SCALE GENOMIC DNA]</scope>
    <source>
        <strain evidence="12 13">DB0629</strain>
    </source>
</reference>
<evidence type="ECO:0000256" key="9">
    <source>
        <dbReference type="PIRSR" id="PIRSR600821-52"/>
    </source>
</evidence>
<dbReference type="Pfam" id="PF00842">
    <property type="entry name" value="Ala_racemase_C"/>
    <property type="match status" value="1"/>
</dbReference>
<feature type="binding site" evidence="7 9">
    <location>
        <position position="347"/>
    </location>
    <ligand>
        <name>substrate</name>
    </ligand>
</feature>
<dbReference type="EMBL" id="JABEND010000004">
    <property type="protein sequence ID" value="NNG35891.1"/>
    <property type="molecule type" value="Genomic_DNA"/>
</dbReference>
<dbReference type="FunFam" id="2.40.37.10:FF:000015">
    <property type="entry name" value="Alanine racemase"/>
    <property type="match status" value="1"/>
</dbReference>
<evidence type="ECO:0000313" key="13">
    <source>
        <dbReference type="Proteomes" id="UP000562984"/>
    </source>
</evidence>
<dbReference type="GO" id="GO:0030170">
    <property type="term" value="F:pyridoxal phosphate binding"/>
    <property type="evidence" value="ECO:0007669"/>
    <property type="project" value="UniProtKB-UniRule"/>
</dbReference>
<evidence type="ECO:0000256" key="8">
    <source>
        <dbReference type="PIRSR" id="PIRSR600821-50"/>
    </source>
</evidence>
<dbReference type="InterPro" id="IPR009006">
    <property type="entry name" value="Ala_racemase/Decarboxylase_C"/>
</dbReference>
<dbReference type="PANTHER" id="PTHR30511:SF0">
    <property type="entry name" value="ALANINE RACEMASE, CATABOLIC-RELATED"/>
    <property type="match status" value="1"/>
</dbReference>
<dbReference type="Gene3D" id="3.20.20.10">
    <property type="entry name" value="Alanine racemase"/>
    <property type="match status" value="1"/>
</dbReference>
<comment type="cofactor">
    <cofactor evidence="2 7 8">
        <name>pyridoxal 5'-phosphate</name>
        <dbReference type="ChEBI" id="CHEBI:597326"/>
    </cofactor>
</comment>
<keyword evidence="5 7" id="KW-0413">Isomerase</keyword>
<dbReference type="InterPro" id="IPR011079">
    <property type="entry name" value="Ala_racemase_C"/>
</dbReference>
<dbReference type="InterPro" id="IPR029066">
    <property type="entry name" value="PLP-binding_barrel"/>
</dbReference>
<evidence type="ECO:0000256" key="5">
    <source>
        <dbReference type="ARBA" id="ARBA00023235"/>
    </source>
</evidence>
<evidence type="ECO:0000256" key="4">
    <source>
        <dbReference type="ARBA" id="ARBA00022898"/>
    </source>
</evidence>
<sequence length="416" mass="42981">MVRARGGGVTGQRSFPCHSRGVAAPRPDSVSFARCVADIDLGAIADNFRELAARLHPSTNTLAVVKADAYGHGMVPVARTLAAAGADLFGVATLDEGIALRAAGIRQPVLAWLWPPTEDPGPALRAGVDLAVSSLAQLNAVLAADTGTGTGAGPDGAPRVHLKVDTGLGRGGAGPADIDALLQAAAAAERAGRLRVEGLMSHLASADIPGDPSVAEQAKAFIDIRQAAHLAGLRPAHVHLANTAAAIDHPDLQFTTVRLGIGLYGLNPVGTELRLRPAMTLRAAVALTKRVPGGHGVSYGLTYRTDGPSTLALVPLGYADGIPRIASSRAQVLLRDKRFRIAGRVAMDQFVIDCGDTEVAAGDPVTVFGPGDNGEPTAGEWAKHCETIDYEIVTRIGPRVPRRYPGDGGAEAVTSR</sequence>
<name>A0A849A9W2_9ACTN</name>
<dbReference type="PRINTS" id="PR00992">
    <property type="entry name" value="ALARACEMASE"/>
</dbReference>
<keyword evidence="4 7" id="KW-0663">Pyridoxal phosphate</keyword>
<feature type="region of interest" description="Disordered" evidence="10">
    <location>
        <begin position="1"/>
        <end position="26"/>
    </location>
</feature>
<gene>
    <name evidence="12" type="primary">alr</name>
    <name evidence="12" type="ORF">HKD39_09240</name>
</gene>
<organism evidence="12 13">
    <name type="scientific">Nakamurella aerolata</name>
    <dbReference type="NCBI Taxonomy" id="1656892"/>
    <lineage>
        <taxon>Bacteria</taxon>
        <taxon>Bacillati</taxon>
        <taxon>Actinomycetota</taxon>
        <taxon>Actinomycetes</taxon>
        <taxon>Nakamurellales</taxon>
        <taxon>Nakamurellaceae</taxon>
        <taxon>Nakamurella</taxon>
    </lineage>
</organism>
<comment type="function">
    <text evidence="7">Catalyzes the interconversion of L-alanine and D-alanine. May also act on other amino acids.</text>
</comment>
<feature type="modified residue" description="N6-(pyridoxal phosphate)lysine" evidence="7 8">
    <location>
        <position position="66"/>
    </location>
</feature>
<dbReference type="Proteomes" id="UP000562984">
    <property type="component" value="Unassembled WGS sequence"/>
</dbReference>
<feature type="domain" description="Alanine racemase C-terminal" evidence="11">
    <location>
        <begin position="278"/>
        <end position="405"/>
    </location>
</feature>
<dbReference type="CDD" id="cd00430">
    <property type="entry name" value="PLPDE_III_AR"/>
    <property type="match status" value="1"/>
</dbReference>
<comment type="pathway">
    <text evidence="7">Amino-acid biosynthesis; D-alanine biosynthesis; D-alanine from L-alanine: step 1/1.</text>
</comment>
<dbReference type="PANTHER" id="PTHR30511">
    <property type="entry name" value="ALANINE RACEMASE"/>
    <property type="match status" value="1"/>
</dbReference>
<dbReference type="InterPro" id="IPR000821">
    <property type="entry name" value="Ala_racemase"/>
</dbReference>
<evidence type="ECO:0000256" key="3">
    <source>
        <dbReference type="ARBA" id="ARBA00013089"/>
    </source>
</evidence>
<dbReference type="FunFam" id="3.20.20.10:FF:000002">
    <property type="entry name" value="Alanine racemase"/>
    <property type="match status" value="1"/>
</dbReference>
<dbReference type="Pfam" id="PF01168">
    <property type="entry name" value="Ala_racemase_N"/>
    <property type="match status" value="1"/>
</dbReference>
<comment type="caution">
    <text evidence="12">The sequence shown here is derived from an EMBL/GenBank/DDBJ whole genome shotgun (WGS) entry which is preliminary data.</text>
</comment>
<feature type="active site" description="Proton acceptor; specific for D-alanine" evidence="7">
    <location>
        <position position="66"/>
    </location>
</feature>
<dbReference type="PROSITE" id="PS00395">
    <property type="entry name" value="ALANINE_RACEMASE"/>
    <property type="match status" value="1"/>
</dbReference>
<dbReference type="SMART" id="SM01005">
    <property type="entry name" value="Ala_racemase_C"/>
    <property type="match status" value="1"/>
</dbReference>
<dbReference type="UniPathway" id="UPA00042">
    <property type="reaction ID" value="UER00497"/>
</dbReference>
<keyword evidence="13" id="KW-1185">Reference proteome</keyword>
<dbReference type="GO" id="GO:0008784">
    <property type="term" value="F:alanine racemase activity"/>
    <property type="evidence" value="ECO:0007669"/>
    <property type="project" value="UniProtKB-UniRule"/>
</dbReference>
<comment type="catalytic activity">
    <reaction evidence="1 7">
        <text>L-alanine = D-alanine</text>
        <dbReference type="Rhea" id="RHEA:20249"/>
        <dbReference type="ChEBI" id="CHEBI:57416"/>
        <dbReference type="ChEBI" id="CHEBI:57972"/>
        <dbReference type="EC" id="5.1.1.1"/>
    </reaction>
</comment>
<dbReference type="SUPFAM" id="SSF51419">
    <property type="entry name" value="PLP-binding barrel"/>
    <property type="match status" value="1"/>
</dbReference>
<evidence type="ECO:0000256" key="10">
    <source>
        <dbReference type="SAM" id="MobiDB-lite"/>
    </source>
</evidence>
<dbReference type="InterPro" id="IPR001608">
    <property type="entry name" value="Ala_racemase_N"/>
</dbReference>
<dbReference type="SUPFAM" id="SSF50621">
    <property type="entry name" value="Alanine racemase C-terminal domain-like"/>
    <property type="match status" value="1"/>
</dbReference>
<evidence type="ECO:0000256" key="7">
    <source>
        <dbReference type="HAMAP-Rule" id="MF_01201"/>
    </source>
</evidence>
<dbReference type="InterPro" id="IPR020622">
    <property type="entry name" value="Ala_racemase_pyridoxalP-BS"/>
</dbReference>
<dbReference type="AlphaFoldDB" id="A0A849A9W2"/>
<accession>A0A849A9W2</accession>
<dbReference type="Gene3D" id="2.40.37.10">
    <property type="entry name" value="Lyase, Ornithine Decarboxylase, Chain A, domain 1"/>
    <property type="match status" value="1"/>
</dbReference>
<dbReference type="EC" id="5.1.1.1" evidence="3 7"/>
<evidence type="ECO:0000256" key="2">
    <source>
        <dbReference type="ARBA" id="ARBA00001933"/>
    </source>
</evidence>
<dbReference type="NCBIfam" id="TIGR00492">
    <property type="entry name" value="alr"/>
    <property type="match status" value="1"/>
</dbReference>
<dbReference type="GO" id="GO:0005829">
    <property type="term" value="C:cytosol"/>
    <property type="evidence" value="ECO:0007669"/>
    <property type="project" value="TreeGrafter"/>
</dbReference>
<comment type="similarity">
    <text evidence="7">Belongs to the alanine racemase family.</text>
</comment>
<feature type="compositionally biased region" description="Gly residues" evidence="10">
    <location>
        <begin position="1"/>
        <end position="10"/>
    </location>
</feature>
<evidence type="ECO:0000256" key="6">
    <source>
        <dbReference type="ARBA" id="ARBA00072221"/>
    </source>
</evidence>
<feature type="active site" description="Proton acceptor; specific for L-alanine" evidence="7">
    <location>
        <position position="299"/>
    </location>
</feature>
<evidence type="ECO:0000256" key="1">
    <source>
        <dbReference type="ARBA" id="ARBA00000316"/>
    </source>
</evidence>
<evidence type="ECO:0000259" key="11">
    <source>
        <dbReference type="SMART" id="SM01005"/>
    </source>
</evidence>
<dbReference type="GO" id="GO:0030632">
    <property type="term" value="P:D-alanine biosynthetic process"/>
    <property type="evidence" value="ECO:0007669"/>
    <property type="project" value="UniProtKB-UniRule"/>
</dbReference>
<dbReference type="HAMAP" id="MF_01201">
    <property type="entry name" value="Ala_racemase"/>
    <property type="match status" value="1"/>
</dbReference>
<evidence type="ECO:0000313" key="12">
    <source>
        <dbReference type="EMBL" id="NNG35891.1"/>
    </source>
</evidence>
<dbReference type="GO" id="GO:0009252">
    <property type="term" value="P:peptidoglycan biosynthetic process"/>
    <property type="evidence" value="ECO:0007669"/>
    <property type="project" value="TreeGrafter"/>
</dbReference>
<protein>
    <recommendedName>
        <fullName evidence="6 7">Alanine racemase</fullName>
        <ecNumber evidence="3 7">5.1.1.1</ecNumber>
    </recommendedName>
</protein>
<proteinExistence type="inferred from homology"/>
<feature type="binding site" evidence="7 9">
    <location>
        <position position="170"/>
    </location>
    <ligand>
        <name>substrate</name>
    </ligand>
</feature>